<proteinExistence type="predicted"/>
<gene>
    <name evidence="1" type="ORF">CALVIDRAFT_491757</name>
</gene>
<dbReference type="AlphaFoldDB" id="A0A167FGD7"/>
<dbReference type="EMBL" id="KV417406">
    <property type="protein sequence ID" value="KZO89460.1"/>
    <property type="molecule type" value="Genomic_DNA"/>
</dbReference>
<dbReference type="Proteomes" id="UP000076738">
    <property type="component" value="Unassembled WGS sequence"/>
</dbReference>
<organism evidence="1 2">
    <name type="scientific">Calocera viscosa (strain TUFC12733)</name>
    <dbReference type="NCBI Taxonomy" id="1330018"/>
    <lineage>
        <taxon>Eukaryota</taxon>
        <taxon>Fungi</taxon>
        <taxon>Dikarya</taxon>
        <taxon>Basidiomycota</taxon>
        <taxon>Agaricomycotina</taxon>
        <taxon>Dacrymycetes</taxon>
        <taxon>Dacrymycetales</taxon>
        <taxon>Dacrymycetaceae</taxon>
        <taxon>Calocera</taxon>
    </lineage>
</organism>
<keyword evidence="2" id="KW-1185">Reference proteome</keyword>
<dbReference type="OrthoDB" id="3050185at2759"/>
<name>A0A167FGD7_CALVF</name>
<sequence>MPPHPEAWLFRLQLLPFAKRCVPVFLDGPVPRRDQPHLIARYSRLMLVLFKPWRVAADLRGHAATWEGAFRQFMVGCPPRYRDIMDNMQLMHECKDSRDD</sequence>
<dbReference type="STRING" id="1330018.A0A167FGD7"/>
<protein>
    <submittedName>
        <fullName evidence="1">Uncharacterized protein</fullName>
    </submittedName>
</protein>
<accession>A0A167FGD7</accession>
<evidence type="ECO:0000313" key="2">
    <source>
        <dbReference type="Proteomes" id="UP000076738"/>
    </source>
</evidence>
<reference evidence="1 2" key="1">
    <citation type="journal article" date="2016" name="Mol. Biol. Evol.">
        <title>Comparative Genomics of Early-Diverging Mushroom-Forming Fungi Provides Insights into the Origins of Lignocellulose Decay Capabilities.</title>
        <authorList>
            <person name="Nagy L.G."/>
            <person name="Riley R."/>
            <person name="Tritt A."/>
            <person name="Adam C."/>
            <person name="Daum C."/>
            <person name="Floudas D."/>
            <person name="Sun H."/>
            <person name="Yadav J.S."/>
            <person name="Pangilinan J."/>
            <person name="Larsson K.H."/>
            <person name="Matsuura K."/>
            <person name="Barry K."/>
            <person name="Labutti K."/>
            <person name="Kuo R."/>
            <person name="Ohm R.A."/>
            <person name="Bhattacharya S.S."/>
            <person name="Shirouzu T."/>
            <person name="Yoshinaga Y."/>
            <person name="Martin F.M."/>
            <person name="Grigoriev I.V."/>
            <person name="Hibbett D.S."/>
        </authorList>
    </citation>
    <scope>NUCLEOTIDE SEQUENCE [LARGE SCALE GENOMIC DNA]</scope>
    <source>
        <strain evidence="1 2">TUFC12733</strain>
    </source>
</reference>
<evidence type="ECO:0000313" key="1">
    <source>
        <dbReference type="EMBL" id="KZO89460.1"/>
    </source>
</evidence>
<feature type="non-terminal residue" evidence="1">
    <location>
        <position position="100"/>
    </location>
</feature>